<accession>A0ABW6K0N1</accession>
<dbReference type="Gene3D" id="3.40.50.1980">
    <property type="entry name" value="Nitrogenase molybdenum iron protein domain"/>
    <property type="match status" value="1"/>
</dbReference>
<sequence length="539" mass="63543">MKEASNKQYLNELMIRLEDVEKINGDVEFQFKQQLTLTYLLFIVKGGNGSILIDKHEYKVKKDSFVFCAPEQTFGVFSHSEEIELFLFRFNIFQQTDQNATMSLLKDENLFINHGVLYKAYSKKHIAFQCEEILTKWFANKMLNRYHCQISFQALLYDIFMQNFEQEEGPLAAIERTKEYMDAHYHEKLTIEELSRMANFSPNYFVDLFKKIYGKCVTEYLTDVKIDMAKKLIAKGGMKLKEVATQIGYDDPFYFSRKFKKEIGVSPTEYMKRRSRKIAIYDRQLLGQVLALHMIPYAAPLHPKWTEYYYQTYGSDIPVHLNAYRHNVNWQSNIEIINQSNAEIVMVSDHLSEQEESQLHTKISSFIKVPSQLQWREQFTWIADSLGVSEEAVRWLHHYDWKVKQAKERLIRKFEQLPNAKVAIVRVFKNNLYLHWSKGIASALTEDLELTSFVEPNSNKSERISLAALREMEPSHLLLLIRQESETLAHWNELKHTSEWQEIEAVKRNQVHYLSSDPWLENSAYAQSRIIDQLVNIFL</sequence>
<dbReference type="Gene3D" id="1.10.10.60">
    <property type="entry name" value="Homeodomain-like"/>
    <property type="match status" value="2"/>
</dbReference>
<dbReference type="PANTHER" id="PTHR43280:SF28">
    <property type="entry name" value="HTH-TYPE TRANSCRIPTIONAL ACTIVATOR RHAS"/>
    <property type="match status" value="1"/>
</dbReference>
<evidence type="ECO:0000256" key="3">
    <source>
        <dbReference type="ARBA" id="ARBA00023163"/>
    </source>
</evidence>
<evidence type="ECO:0000256" key="2">
    <source>
        <dbReference type="ARBA" id="ARBA00023125"/>
    </source>
</evidence>
<dbReference type="InterPro" id="IPR009057">
    <property type="entry name" value="Homeodomain-like_sf"/>
</dbReference>
<dbReference type="InterPro" id="IPR020449">
    <property type="entry name" value="Tscrpt_reg_AraC-type_HTH"/>
</dbReference>
<dbReference type="PANTHER" id="PTHR43280">
    <property type="entry name" value="ARAC-FAMILY TRANSCRIPTIONAL REGULATOR"/>
    <property type="match status" value="1"/>
</dbReference>
<dbReference type="PROSITE" id="PS01124">
    <property type="entry name" value="HTH_ARAC_FAMILY_2"/>
    <property type="match status" value="1"/>
</dbReference>
<dbReference type="InterPro" id="IPR018062">
    <property type="entry name" value="HTH_AraC-typ_CS"/>
</dbReference>
<dbReference type="Proteomes" id="UP001601058">
    <property type="component" value="Unassembled WGS sequence"/>
</dbReference>
<gene>
    <name evidence="6" type="ORF">ACFYKT_15395</name>
</gene>
<keyword evidence="7" id="KW-1185">Reference proteome</keyword>
<dbReference type="SUPFAM" id="SSF46689">
    <property type="entry name" value="Homeodomain-like"/>
    <property type="match status" value="2"/>
</dbReference>
<evidence type="ECO:0000259" key="4">
    <source>
        <dbReference type="PROSITE" id="PS01124"/>
    </source>
</evidence>
<reference evidence="6 7" key="1">
    <citation type="submission" date="2024-08" db="EMBL/GenBank/DDBJ databases">
        <title>Two novel Cytobacillus novel species.</title>
        <authorList>
            <person name="Liu G."/>
        </authorList>
    </citation>
    <scope>NUCLEOTIDE SEQUENCE [LARGE SCALE GENOMIC DNA]</scope>
    <source>
        <strain evidence="6 7">FJAT-53684</strain>
    </source>
</reference>
<dbReference type="InterPro" id="IPR002491">
    <property type="entry name" value="ABC_transptr_periplasmic_BD"/>
</dbReference>
<dbReference type="SUPFAM" id="SSF53807">
    <property type="entry name" value="Helical backbone' metal receptor"/>
    <property type="match status" value="1"/>
</dbReference>
<evidence type="ECO:0000313" key="6">
    <source>
        <dbReference type="EMBL" id="MFE8697723.1"/>
    </source>
</evidence>
<dbReference type="RefSeq" id="WP_389221643.1">
    <property type="nucleotide sequence ID" value="NZ_JBIACJ010000008.1"/>
</dbReference>
<keyword evidence="2" id="KW-0238">DNA-binding</keyword>
<name>A0ABW6K0N1_9BACI</name>
<dbReference type="EMBL" id="JBIACJ010000008">
    <property type="protein sequence ID" value="MFE8697723.1"/>
    <property type="molecule type" value="Genomic_DNA"/>
</dbReference>
<dbReference type="Pfam" id="PF12833">
    <property type="entry name" value="HTH_18"/>
    <property type="match status" value="1"/>
</dbReference>
<dbReference type="InterPro" id="IPR018060">
    <property type="entry name" value="HTH_AraC"/>
</dbReference>
<protein>
    <submittedName>
        <fullName evidence="6">AraC family transcriptional regulator</fullName>
    </submittedName>
</protein>
<proteinExistence type="predicted"/>
<keyword evidence="1" id="KW-0805">Transcription regulation</keyword>
<organism evidence="6 7">
    <name type="scientific">Cytobacillus mangrovibacter</name>
    <dbReference type="NCBI Taxonomy" id="3299024"/>
    <lineage>
        <taxon>Bacteria</taxon>
        <taxon>Bacillati</taxon>
        <taxon>Bacillota</taxon>
        <taxon>Bacilli</taxon>
        <taxon>Bacillales</taxon>
        <taxon>Bacillaceae</taxon>
        <taxon>Cytobacillus</taxon>
    </lineage>
</organism>
<comment type="caution">
    <text evidence="6">The sequence shown here is derived from an EMBL/GenBank/DDBJ whole genome shotgun (WGS) entry which is preliminary data.</text>
</comment>
<dbReference type="Pfam" id="PF01497">
    <property type="entry name" value="Peripla_BP_2"/>
    <property type="match status" value="1"/>
</dbReference>
<evidence type="ECO:0000256" key="1">
    <source>
        <dbReference type="ARBA" id="ARBA00023015"/>
    </source>
</evidence>
<feature type="domain" description="Fe/B12 periplasmic-binding" evidence="5">
    <location>
        <begin position="277"/>
        <end position="539"/>
    </location>
</feature>
<keyword evidence="3" id="KW-0804">Transcription</keyword>
<dbReference type="PRINTS" id="PR00032">
    <property type="entry name" value="HTHARAC"/>
</dbReference>
<dbReference type="PROSITE" id="PS00041">
    <property type="entry name" value="HTH_ARAC_FAMILY_1"/>
    <property type="match status" value="1"/>
</dbReference>
<evidence type="ECO:0000259" key="5">
    <source>
        <dbReference type="PROSITE" id="PS50983"/>
    </source>
</evidence>
<dbReference type="PROSITE" id="PS50983">
    <property type="entry name" value="FE_B12_PBP"/>
    <property type="match status" value="1"/>
</dbReference>
<evidence type="ECO:0000313" key="7">
    <source>
        <dbReference type="Proteomes" id="UP001601058"/>
    </source>
</evidence>
<feature type="domain" description="HTH araC/xylS-type" evidence="4">
    <location>
        <begin position="175"/>
        <end position="273"/>
    </location>
</feature>
<dbReference type="SMART" id="SM00342">
    <property type="entry name" value="HTH_ARAC"/>
    <property type="match status" value="1"/>
</dbReference>